<reference evidence="1 2" key="3">
    <citation type="journal article" date="2022" name="Microbiol. Spectr.">
        <title>Folding features and dynamics of 3D genome architecture in plant fungal pathogens.</title>
        <authorList>
            <person name="Xia C."/>
        </authorList>
    </citation>
    <scope>NUCLEOTIDE SEQUENCE [LARGE SCALE GENOMIC DNA]</scope>
    <source>
        <strain evidence="1 2">93-210</strain>
    </source>
</reference>
<gene>
    <name evidence="1" type="ORF">MJO28_006651</name>
</gene>
<protein>
    <submittedName>
        <fullName evidence="1">Uncharacterized protein</fullName>
    </submittedName>
</protein>
<dbReference type="Proteomes" id="UP001060170">
    <property type="component" value="Chromosome 6"/>
</dbReference>
<name>A0ACC0EI08_9BASI</name>
<organism evidence="1 2">
    <name type="scientific">Puccinia striiformis f. sp. tritici</name>
    <dbReference type="NCBI Taxonomy" id="168172"/>
    <lineage>
        <taxon>Eukaryota</taxon>
        <taxon>Fungi</taxon>
        <taxon>Dikarya</taxon>
        <taxon>Basidiomycota</taxon>
        <taxon>Pucciniomycotina</taxon>
        <taxon>Pucciniomycetes</taxon>
        <taxon>Pucciniales</taxon>
        <taxon>Pucciniaceae</taxon>
        <taxon>Puccinia</taxon>
    </lineage>
</organism>
<accession>A0ACC0EI08</accession>
<dbReference type="EMBL" id="CM045870">
    <property type="protein sequence ID" value="KAI7954104.1"/>
    <property type="molecule type" value="Genomic_DNA"/>
</dbReference>
<reference evidence="2" key="2">
    <citation type="journal article" date="2018" name="Mol. Plant Microbe Interact.">
        <title>Genome sequence resources for the wheat stripe rust pathogen (Puccinia striiformis f. sp. tritici) and the barley stripe rust pathogen (Puccinia striiformis f. sp. hordei).</title>
        <authorList>
            <person name="Xia C."/>
            <person name="Wang M."/>
            <person name="Yin C."/>
            <person name="Cornejo O.E."/>
            <person name="Hulbert S.H."/>
            <person name="Chen X."/>
        </authorList>
    </citation>
    <scope>NUCLEOTIDE SEQUENCE [LARGE SCALE GENOMIC DNA]</scope>
    <source>
        <strain evidence="2">93-210</strain>
    </source>
</reference>
<comment type="caution">
    <text evidence="1">The sequence shown here is derived from an EMBL/GenBank/DDBJ whole genome shotgun (WGS) entry which is preliminary data.</text>
</comment>
<evidence type="ECO:0000313" key="1">
    <source>
        <dbReference type="EMBL" id="KAI7954104.1"/>
    </source>
</evidence>
<evidence type="ECO:0000313" key="2">
    <source>
        <dbReference type="Proteomes" id="UP001060170"/>
    </source>
</evidence>
<keyword evidence="2" id="KW-1185">Reference proteome</keyword>
<reference evidence="2" key="1">
    <citation type="journal article" date="2018" name="BMC Genomics">
        <title>Genomic insights into host adaptation between the wheat stripe rust pathogen (Puccinia striiformis f. sp. tritici) and the barley stripe rust pathogen (Puccinia striiformis f. sp. hordei).</title>
        <authorList>
            <person name="Xia C."/>
            <person name="Wang M."/>
            <person name="Yin C."/>
            <person name="Cornejo O.E."/>
            <person name="Hulbert S.H."/>
            <person name="Chen X."/>
        </authorList>
    </citation>
    <scope>NUCLEOTIDE SEQUENCE [LARGE SCALE GENOMIC DNA]</scope>
    <source>
        <strain evidence="2">93-210</strain>
    </source>
</reference>
<proteinExistence type="predicted"/>
<sequence>MALAYWILCRCKECAKLSYFKADGEKVIGREWNRNSSTYKRHTQTHAAKPPASRPDAHDRGALSKKKHVGNRAARTVSRTARAQVPQEIRKPRPSGLSKTDPKATFWTGKTVSCGKYTALNDYFTRIAHPKCQARVLLAACQYFFLHLSSEAINSTLACLKCMKSKEQSAVPVASTFIQLTTLPMRVPLEPPEKAENALNRCTNPQAVLKSVDTSLLNHSRIG</sequence>